<evidence type="ECO:0000256" key="1">
    <source>
        <dbReference type="SAM" id="MobiDB-lite"/>
    </source>
</evidence>
<feature type="region of interest" description="Disordered" evidence="1">
    <location>
        <begin position="2783"/>
        <end position="3205"/>
    </location>
</feature>
<feature type="region of interest" description="Disordered" evidence="1">
    <location>
        <begin position="2022"/>
        <end position="2042"/>
    </location>
</feature>
<feature type="compositionally biased region" description="Basic and acidic residues" evidence="1">
    <location>
        <begin position="3782"/>
        <end position="3796"/>
    </location>
</feature>
<feature type="compositionally biased region" description="Basic and acidic residues" evidence="1">
    <location>
        <begin position="2678"/>
        <end position="2689"/>
    </location>
</feature>
<feature type="compositionally biased region" description="Polar residues" evidence="1">
    <location>
        <begin position="4031"/>
        <end position="4046"/>
    </location>
</feature>
<feature type="compositionally biased region" description="Basic and acidic residues" evidence="1">
    <location>
        <begin position="3293"/>
        <end position="3317"/>
    </location>
</feature>
<feature type="compositionally biased region" description="Basic and acidic residues" evidence="1">
    <location>
        <begin position="3663"/>
        <end position="3734"/>
    </location>
</feature>
<feature type="compositionally biased region" description="Polar residues" evidence="1">
    <location>
        <begin position="821"/>
        <end position="834"/>
    </location>
</feature>
<feature type="region of interest" description="Disordered" evidence="1">
    <location>
        <begin position="617"/>
        <end position="921"/>
    </location>
</feature>
<feature type="compositionally biased region" description="Basic and acidic residues" evidence="1">
    <location>
        <begin position="838"/>
        <end position="850"/>
    </location>
</feature>
<feature type="compositionally biased region" description="Polar residues" evidence="1">
    <location>
        <begin position="1753"/>
        <end position="1769"/>
    </location>
</feature>
<feature type="compositionally biased region" description="Basic and acidic residues" evidence="1">
    <location>
        <begin position="3395"/>
        <end position="3421"/>
    </location>
</feature>
<name>A0AAV3YP59_9GAST</name>
<feature type="compositionally biased region" description="Basic and acidic residues" evidence="1">
    <location>
        <begin position="2394"/>
        <end position="2411"/>
    </location>
</feature>
<feature type="compositionally biased region" description="Basic and acidic residues" evidence="1">
    <location>
        <begin position="3438"/>
        <end position="3527"/>
    </location>
</feature>
<feature type="compositionally biased region" description="Basic and acidic residues" evidence="1">
    <location>
        <begin position="2818"/>
        <end position="2844"/>
    </location>
</feature>
<feature type="compositionally biased region" description="Polar residues" evidence="1">
    <location>
        <begin position="628"/>
        <end position="649"/>
    </location>
</feature>
<feature type="compositionally biased region" description="Basic and acidic residues" evidence="1">
    <location>
        <begin position="3241"/>
        <end position="3262"/>
    </location>
</feature>
<feature type="compositionally biased region" description="Basic and acidic residues" evidence="1">
    <location>
        <begin position="1627"/>
        <end position="1644"/>
    </location>
</feature>
<feature type="compositionally biased region" description="Polar residues" evidence="1">
    <location>
        <begin position="3128"/>
        <end position="3154"/>
    </location>
</feature>
<feature type="compositionally biased region" description="Basic and acidic residues" evidence="1">
    <location>
        <begin position="2799"/>
        <end position="2811"/>
    </location>
</feature>
<feature type="compositionally biased region" description="Basic and acidic residues" evidence="1">
    <location>
        <begin position="2866"/>
        <end position="2907"/>
    </location>
</feature>
<feature type="compositionally biased region" description="Basic residues" evidence="1">
    <location>
        <begin position="3991"/>
        <end position="4003"/>
    </location>
</feature>
<feature type="region of interest" description="Disordered" evidence="1">
    <location>
        <begin position="2373"/>
        <end position="2432"/>
    </location>
</feature>
<feature type="compositionally biased region" description="Basic and acidic residues" evidence="1">
    <location>
        <begin position="3743"/>
        <end position="3775"/>
    </location>
</feature>
<sequence>MAKQPSSFGPPGAGDSTASFNLASNGAFNSHFSGSGWQEGGQVMPNPGHNEVFLYNGCYMTQGQLVALPIVSSVGQPAMSPNTMMAESSYTVGHPGVSDRMATLGPAANGPYSGQVSGSECQQGGLIRTNPGQNELFDLNGCKITQSELASLLFGSSLGQSASAECNNTMMAESSYAVGHPGASVRVATLGPAANGLYNGQHSGSEFQQNGQGMTNPGQQEVPVFNGSNTTQGQMTGLRVRSSLGESAGAVSPNTMMAESSYTVGHPGVSDRMATLGPAANGPYSGQVSGSECQQGGLVLTNLGQNELFDLNGRKITQSELASFLVGSSLGQSASAECNNTMMAESSYAVGHPGASVRVATLGPAANGLYNGQHSGSEFQQDGQIMTNPGQQEVPVFNGSNTTQGQMAGLRVRSSLGESAGAVSPNAMMAGSSHTVMHPGVSDRMATLGPAANGPYSGQVSGSECQQGGLIRTNPGLNELFDLNGCKITQSELASLLGGSSLGQSASAESNNIMIAESSYAVGHPGVSDRVATLGPAANKPYNGQLSGFECQQDGQVMTNPEQQKVPVFNGSNTTQGQMAGLRVRSSLGESAGAVFLNTMMAESSYTVGHPDVSDRMATLGPAANGPYSGQVSGSEWQQGGQILTNPGQQEVFDLNGPTFSQSFIQNYPNGSGSPQASMQDHPNGPALPQGSIQDHPNNQRALQGFIQDHPNDPRHQQDFIQDHSYSPTDPQATIQDHYNASQRSRDGTSANSPYQNNLDVTPPHDINQIKKVRKPGGSPHMEGTPTSNPNFHYETINPPSDHRNKIASAEGRRPVDGEPQSYSKPQHKTSGVSVQPCREDERPDRDQETHMTGTARRLFRSDSNSAISKKQDNFDRAQTTNVSSHSRNRSKDDSLDKLTASRTRFSPQKSRSSSETQGYRPLYGSGAWNYERNDVEIHPYALVRRRPTAVCTVEELDARSRLLGYTHTALFNAVMDSNEDLAALNRGIMAELRHGTQILREGFAEYQRLGREITDRLVENRNSVEDMKTEIRELRCAVKEIAQAKPISNPDHSGDFGRQNDSTGDNRATPRRESLVNHASSQPAQVQTTQQHDGDRCGNSPAVTGHLFPHNNACGIYQSTPLQTSRNVLQPPTRQQQHPEFSHERQVPLNEPQMLQQQTGLYQLPLSLSGQLLQAQRNPPLPAMPQFLGTVSALQNHLMTGEQARLQMDQFQTQRQPMMQVTLPSQSINQSIPLSNVQLDPPQPQLSQIANDQKENDQLITHATLLRAYTTAIDQTTTQTAFEETEKLKPSVIPDTSPAPTIEHVRTEISKSEAADLSQQAPRLENDEVPIQTKSSTEDVTTQTSRLKKHEVSVQAKSRTEDVSIQAKSKMNEVGIETSKVVKQEASVQTKLGTKGVSVQTAQSRKEEVSVQTETQTAKTLSAQATLQEPDALNMTSKVFQPEDQSPQARELIDLSANLTSTQTTDKDSSFISMLFPPETRMTLENFTFPDDTNVKHLGTMNQSERQQQKYHGSTGPRPGLETNTSLKFQETRANKPTAQKNMNTTKKVHRKAKKQDEPSEDVAQCQRDMPKPQGPHAQKKTPSGDETQGQREFPNPQGSNAQKDTLSRGATQDQREFLTPQGPHAQKDTPSRDETQGQREFPKPQGPNAQKDTLSGGVTEDQREFPTSQGPHPQKDTPSGDETQGQGEFPKPQGPNAQKDTPSGGVKQDQREFPTPQGPHAQRDSSSQEIAQDHTIQTPLEETEKLKLSVIPNTSPALTTKQGNTEASKSKVEDLFQQATRLENNEVSFQTEFTTEDVSTQVSRLQEHEVSKQAKSRAENAAMQAEPKTVDVAIEIFRVVKQEVSMQAKLETKCAPEQIVQSRRENVFVQTNKQIAKTLSAKATLPGKDDSNMILEEIQPKHKSPKVCEPIDLRADSIPTESTGEDSSVQKPSLSEKSVSRKATSLSCDVDETSRCHVQKSSKTSINVANYACDSLNAEATEVKNEEEDARIHMTNLPVPGPQVIMDFLNELINAQRTQQKHGSISAQPLVEKDQSASAQHFAEQNHAINDQLHEEKDEATSDQYHAGKVEATSDQYHAGKGEATSDQKHADKNDEKHVEKDKAAGDQKNAEKVDAIRYQKQARKDEAASDQKHAEKYEATCDQKHAAKDEALRDQKRAEKDDQKNAKRDETTSETEMTGPFIEAPPPKTHIEKVVHEPTQKQPPSLMTQPTVIKDPTVDDQPSKAQRETGVYQSSQGQAEVDSRSFISGDVVDYRTAMNSFDSKETPDTDINEGDYSQVQITDYACEKSNSETTGMNNELRHAVMRIAQFSSADIEIAIDFLKESIRAQTFEEYTWAKPHAEDDQTNIAVSTESMDQTSTTQLYVSVDNDQATSVQPSEAIHQTPRHQMTKGKDDSKDAQLTKGKDQTTNDLQLQELGYPTNSQHTEEKDMERYVKIDMGRISLGQPHKEPSKVAYIVDGEQHYIEDNQVAANSFDQAIGPRHHAENDQATSAQQHAEKDEATSAQQQEEQDEATSAKQHAEKDEATSAQQHAEKDQAISAQQHEEKDQATSAQQHAEKDEVTSTRHHTENYQTTWSQQKSELIGARMQVAELSLSDIEILIDFLKESMSAQAAVGRHRSAPAQQHAEEDQTIIADSTERKDLTSRPQPYVNKDLTTSNLLPREKDPSTYGQSHVQKDHTTPDQRDHITHNLSTLEKDNVTDDQPPVAKVQTTISHSPVINNERQIKEQSLLRNDQATNKKWTVEKDKTNKVKTHVVKDQKLDVQSPVEKDLKLYDLSTVQKDQTSNDHSTVQKGKGAEAENLQEKTDLAQAVKVGDKVENNHAEKIQEKREDREVKKTQDKEEDSQAEYVQDRAGDVQAENYQDKEDDAQAEKVKRKLEGAKDENFLDKKEDAKAKNLEEKPESVQAKRVPDKKQETRDEKLQENLEQPRAEKVQDKGKDAQAEKVKKKADYSLAENVYHKEETATAEKVKDKEGNAETREAQEKPELSQAKMIEDKEEDVQDKEFSNKEGVQNEKVQSKEEDAQAETEKAQDKEDTKAASDEEEPEIAQVEEVQDKKEDAQTKYAQDKGERAQTINSQDKEEGAQAKKIPDKVGDTPPKKFEDEEEGIQTERNQDKEEDTHTETFQNKVENTQTGNFQNKEETQAVNVQDQKEDANTEMVLDNEKDTTAEKVQDTLGDKQAEKVHETEEGAQAEKVQETVGDAQAEKALETVGDAQAEKVQETVGDAQAGKIQETVGDKQAEKAQETVGDAHAKKAQETVGDAQAEKAQETVRDAQVEKAQKTVGDMQAEKLQYKERETKAENVQDKEKDAQVEYVQDNVEDAQAEKVEEENEEAPGEKVDHKEETAQPEKVKDKEGDAQAEEVHEKPELPQAKMIEDKEEDVQDEEFRDTECVQTEKVKDKEGDARAEEVHEKPELAQTKMIEDKEEDVQYEDFRDKEGVQNEKVQDKEKDFQDEEFRDKEDVQTEKVKDKEGDAQAEEAQKKPEVAQAKMIEDKEEDVRNEEFRDKEGVQNEKVQDKEKDFQDEEFSDKEGVQTEHVQDEDEHAQVEKVQNKEERVHAKIAQDKEEDTQTKSAHDKEEVTQTEKMPDKIEDTSPEKVVDKEEGIQAERNQDEEEDAQTEKVQNKEENARVEDIQDKEKTQAVNVQDKEEDAQAENIKVKEKDSQAKKAQDKKENTRTENVQRIEADPQAKEVQDKEKDAPKENVQDKKEDARSEMVRDKEKDAKAENVQETVEDAPGEKAQDKEVDSQAEKVNHTEGDAQAGKVKDTEGNAQAEKAQKQEDAQVEKMQEKPQNVPVQNVQEKPEGVQAEKNQNNPTLNEAGKAKRKDLEVRAKNIQGKIKGGQEKEAQSKEGNLAEFVSDDHNTKEEAGQRGIRTGQNPIRKNRNEGESRFYQVRDPTHRSSEVTSEKTTGSEVNTFMGHQAQQQATEGNGRGRGRGRRPWHWRGYPHRSHGPPETMDAFRQGGPSTRWSGEDSYSMHSNQRGWNHRRRNRNHRRKHEEESGFHQARDPPQRSSEATPEKTTESDVNTSMDDQAQQKAKTGNGRGRGRGRRPWQWRGYPHRSHDPPETMGAFRQEKPSTMWSGEDSYSMHSNQSLDKK</sequence>
<feature type="compositionally biased region" description="Polar residues" evidence="1">
    <location>
        <begin position="1921"/>
        <end position="1945"/>
    </location>
</feature>
<feature type="compositionally biased region" description="Polar residues" evidence="1">
    <location>
        <begin position="2506"/>
        <end position="2521"/>
    </location>
</feature>
<feature type="compositionally biased region" description="Polar residues" evidence="1">
    <location>
        <begin position="3797"/>
        <end position="3807"/>
    </location>
</feature>
<feature type="compositionally biased region" description="Polar residues" evidence="1">
    <location>
        <begin position="2203"/>
        <end position="2214"/>
    </location>
</feature>
<feature type="compositionally biased region" description="Basic and acidic residues" evidence="1">
    <location>
        <begin position="2913"/>
        <end position="2955"/>
    </location>
</feature>
<feature type="region of interest" description="Disordered" evidence="1">
    <location>
        <begin position="1335"/>
        <end position="1356"/>
    </location>
</feature>
<feature type="compositionally biased region" description="Polar residues" evidence="1">
    <location>
        <begin position="658"/>
        <end position="681"/>
    </location>
</feature>
<evidence type="ECO:0000313" key="3">
    <source>
        <dbReference type="Proteomes" id="UP000735302"/>
    </source>
</evidence>
<feature type="compositionally biased region" description="Basic and acidic residues" evidence="1">
    <location>
        <begin position="3167"/>
        <end position="3193"/>
    </location>
</feature>
<feature type="compositionally biased region" description="Polar residues" evidence="1">
    <location>
        <begin position="2574"/>
        <end position="2583"/>
    </location>
</feature>
<feature type="compositionally biased region" description="Basic residues" evidence="1">
    <location>
        <begin position="3940"/>
        <end position="3958"/>
    </location>
</feature>
<feature type="compositionally biased region" description="Polar residues" evidence="1">
    <location>
        <begin position="1536"/>
        <end position="1547"/>
    </location>
</feature>
<feature type="compositionally biased region" description="Acidic residues" evidence="1">
    <location>
        <begin position="3383"/>
        <end position="3394"/>
    </location>
</feature>
<feature type="region of interest" description="Disordered" evidence="1">
    <location>
        <begin position="1503"/>
        <end position="1773"/>
    </location>
</feature>
<feature type="compositionally biased region" description="Polar residues" evidence="1">
    <location>
        <begin position="2783"/>
        <end position="2796"/>
    </location>
</feature>
<protein>
    <submittedName>
        <fullName evidence="2">Uncharacterized protein</fullName>
    </submittedName>
</protein>
<proteinExistence type="predicted"/>
<feature type="region of interest" description="Disordered" evidence="1">
    <location>
        <begin position="3221"/>
        <end position="4105"/>
    </location>
</feature>
<feature type="compositionally biased region" description="Basic and acidic residues" evidence="1">
    <location>
        <begin position="3058"/>
        <end position="3076"/>
    </location>
</feature>
<feature type="compositionally biased region" description="Polar residues" evidence="1">
    <location>
        <begin position="1335"/>
        <end position="1346"/>
    </location>
</feature>
<feature type="compositionally biased region" description="Basic and acidic residues" evidence="1">
    <location>
        <begin position="3624"/>
        <end position="3646"/>
    </location>
</feature>
<feature type="compositionally biased region" description="Basic and acidic residues" evidence="1">
    <location>
        <begin position="3117"/>
        <end position="3127"/>
    </location>
</feature>
<feature type="compositionally biased region" description="Polar residues" evidence="1">
    <location>
        <begin position="724"/>
        <end position="760"/>
    </location>
</feature>
<dbReference type="EMBL" id="BLXT01001270">
    <property type="protein sequence ID" value="GFN83913.1"/>
    <property type="molecule type" value="Genomic_DNA"/>
</dbReference>
<feature type="compositionally biased region" description="Polar residues" evidence="1">
    <location>
        <begin position="1598"/>
        <end position="1614"/>
    </location>
</feature>
<feature type="compositionally biased region" description="Basic and acidic residues" evidence="1">
    <location>
        <begin position="2192"/>
        <end position="2202"/>
    </location>
</feature>
<feature type="compositionally biased region" description="Basic and acidic residues" evidence="1">
    <location>
        <begin position="3083"/>
        <end position="3107"/>
    </location>
</feature>
<keyword evidence="3" id="KW-1185">Reference proteome</keyword>
<feature type="region of interest" description="Disordered" evidence="1">
    <location>
        <begin position="1"/>
        <end position="20"/>
    </location>
</feature>
<feature type="compositionally biased region" description="Polar residues" evidence="1">
    <location>
        <begin position="1503"/>
        <end position="1513"/>
    </location>
</feature>
<feature type="compositionally biased region" description="Basic and acidic residues" evidence="1">
    <location>
        <begin position="2080"/>
        <end position="2174"/>
    </location>
</feature>
<feature type="region of interest" description="Disordered" evidence="1">
    <location>
        <begin position="2075"/>
        <end position="2244"/>
    </location>
</feature>
<feature type="compositionally biased region" description="Polar residues" evidence="1">
    <location>
        <begin position="1667"/>
        <end position="1688"/>
    </location>
</feature>
<feature type="compositionally biased region" description="Basic and acidic residues" evidence="1">
    <location>
        <begin position="3866"/>
        <end position="3876"/>
    </location>
</feature>
<feature type="compositionally biased region" description="Basic and acidic residues" evidence="1">
    <location>
        <begin position="2559"/>
        <end position="2573"/>
    </location>
</feature>
<feature type="compositionally biased region" description="Basic and acidic residues" evidence="1">
    <location>
        <begin position="3535"/>
        <end position="3616"/>
    </location>
</feature>
<feature type="compositionally biased region" description="Basic and acidic residues" evidence="1">
    <location>
        <begin position="710"/>
        <end position="722"/>
    </location>
</feature>
<feature type="compositionally biased region" description="Polar residues" evidence="1">
    <location>
        <begin position="901"/>
        <end position="918"/>
    </location>
</feature>
<feature type="compositionally biased region" description="Basic and acidic residues" evidence="1">
    <location>
        <begin position="801"/>
        <end position="817"/>
    </location>
</feature>
<feature type="compositionally biased region" description="Basic and acidic residues" evidence="1">
    <location>
        <begin position="3269"/>
        <end position="3286"/>
    </location>
</feature>
<feature type="compositionally biased region" description="Basic and acidic residues" evidence="1">
    <location>
        <begin position="4004"/>
        <end position="4017"/>
    </location>
</feature>
<comment type="caution">
    <text evidence="2">The sequence shown here is derived from an EMBL/GenBank/DDBJ whole genome shotgun (WGS) entry which is preliminary data.</text>
</comment>
<feature type="compositionally biased region" description="Basic and acidic residues" evidence="1">
    <location>
        <begin position="3341"/>
        <end position="3374"/>
    </location>
</feature>
<feature type="compositionally biased region" description="Acidic residues" evidence="1">
    <location>
        <begin position="3324"/>
        <end position="3340"/>
    </location>
</feature>
<feature type="compositionally biased region" description="Basic and acidic residues" evidence="1">
    <location>
        <begin position="3021"/>
        <end position="3045"/>
    </location>
</feature>
<feature type="compositionally biased region" description="Polar residues" evidence="1">
    <location>
        <begin position="4095"/>
        <end position="4105"/>
    </location>
</feature>
<feature type="compositionally biased region" description="Polar residues" evidence="1">
    <location>
        <begin position="877"/>
        <end position="886"/>
    </location>
</feature>
<gene>
    <name evidence="2" type="ORF">PoB_001041900</name>
</gene>
<feature type="compositionally biased region" description="Basic and acidic residues" evidence="1">
    <location>
        <begin position="2522"/>
        <end position="2552"/>
    </location>
</feature>
<feature type="compositionally biased region" description="Basic and acidic residues" evidence="1">
    <location>
        <begin position="2962"/>
        <end position="2991"/>
    </location>
</feature>
<feature type="compositionally biased region" description="Polar residues" evidence="1">
    <location>
        <begin position="691"/>
        <end position="702"/>
    </location>
</feature>
<feature type="region of interest" description="Disordered" evidence="1">
    <location>
        <begin position="2618"/>
        <end position="2689"/>
    </location>
</feature>
<feature type="region of interest" description="Disordered" evidence="1">
    <location>
        <begin position="1919"/>
        <end position="1945"/>
    </location>
</feature>
<feature type="compositionally biased region" description="Basic and acidic residues" evidence="1">
    <location>
        <begin position="1807"/>
        <end position="1820"/>
    </location>
</feature>
<feature type="region of interest" description="Disordered" evidence="1">
    <location>
        <begin position="1044"/>
        <end position="1105"/>
    </location>
</feature>
<feature type="region of interest" description="Disordered" evidence="1">
    <location>
        <begin position="1803"/>
        <end position="1824"/>
    </location>
</feature>
<accession>A0AAV3YP59</accession>
<dbReference type="Proteomes" id="UP000735302">
    <property type="component" value="Unassembled WGS sequence"/>
</dbReference>
<feature type="compositionally biased region" description="Polar residues" evidence="1">
    <location>
        <begin position="1726"/>
        <end position="1742"/>
    </location>
</feature>
<feature type="region of interest" description="Disordered" evidence="1">
    <location>
        <begin position="2487"/>
        <end position="2583"/>
    </location>
</feature>
<feature type="compositionally biased region" description="Polar residues" evidence="1">
    <location>
        <begin position="1078"/>
        <end position="1092"/>
    </location>
</feature>
<organism evidence="2 3">
    <name type="scientific">Plakobranchus ocellatus</name>
    <dbReference type="NCBI Taxonomy" id="259542"/>
    <lineage>
        <taxon>Eukaryota</taxon>
        <taxon>Metazoa</taxon>
        <taxon>Spiralia</taxon>
        <taxon>Lophotrochozoa</taxon>
        <taxon>Mollusca</taxon>
        <taxon>Gastropoda</taxon>
        <taxon>Heterobranchia</taxon>
        <taxon>Euthyneura</taxon>
        <taxon>Panpulmonata</taxon>
        <taxon>Sacoglossa</taxon>
        <taxon>Placobranchoidea</taxon>
        <taxon>Plakobranchidae</taxon>
        <taxon>Plakobranchus</taxon>
    </lineage>
</organism>
<reference evidence="2 3" key="1">
    <citation type="journal article" date="2021" name="Elife">
        <title>Chloroplast acquisition without the gene transfer in kleptoplastic sea slugs, Plakobranchus ocellatus.</title>
        <authorList>
            <person name="Maeda T."/>
            <person name="Takahashi S."/>
            <person name="Yoshida T."/>
            <person name="Shimamura S."/>
            <person name="Takaki Y."/>
            <person name="Nagai Y."/>
            <person name="Toyoda A."/>
            <person name="Suzuki Y."/>
            <person name="Arimoto A."/>
            <person name="Ishii H."/>
            <person name="Satoh N."/>
            <person name="Nishiyama T."/>
            <person name="Hasebe M."/>
            <person name="Maruyama T."/>
            <person name="Minagawa J."/>
            <person name="Obokata J."/>
            <person name="Shigenobu S."/>
        </authorList>
    </citation>
    <scope>NUCLEOTIDE SEQUENCE [LARGE SCALE GENOMIC DNA]</scope>
</reference>
<evidence type="ECO:0000313" key="2">
    <source>
        <dbReference type="EMBL" id="GFN83913.1"/>
    </source>
</evidence>
<feature type="compositionally biased region" description="Basic and acidic residues" evidence="1">
    <location>
        <begin position="3903"/>
        <end position="3913"/>
    </location>
</feature>